<dbReference type="Proteomes" id="UP001239909">
    <property type="component" value="Unassembled WGS sequence"/>
</dbReference>
<evidence type="ECO:0000256" key="8">
    <source>
        <dbReference type="SAM" id="Phobius"/>
    </source>
</evidence>
<proteinExistence type="inferred from homology"/>
<dbReference type="InterPro" id="IPR058533">
    <property type="entry name" value="Cation_efflux_TM"/>
</dbReference>
<evidence type="ECO:0000256" key="2">
    <source>
        <dbReference type="ARBA" id="ARBA00008114"/>
    </source>
</evidence>
<comment type="subcellular location">
    <subcellularLocation>
        <location evidence="1">Membrane</location>
        <topology evidence="1">Multi-pass membrane protein</topology>
    </subcellularLocation>
</comment>
<feature type="transmembrane region" description="Helical" evidence="8">
    <location>
        <begin position="93"/>
        <end position="115"/>
    </location>
</feature>
<evidence type="ECO:0000259" key="9">
    <source>
        <dbReference type="Pfam" id="PF01545"/>
    </source>
</evidence>
<accession>A0ABQ6LPG7</accession>
<dbReference type="PANTHER" id="PTHR43840:SF41">
    <property type="entry name" value="CATION-EFFLUX PUMP FIEF"/>
    <property type="match status" value="1"/>
</dbReference>
<dbReference type="InterPro" id="IPR002524">
    <property type="entry name" value="Cation_efflux"/>
</dbReference>
<keyword evidence="6 8" id="KW-1133">Transmembrane helix</keyword>
<dbReference type="InterPro" id="IPR036837">
    <property type="entry name" value="Cation_efflux_CTD_sf"/>
</dbReference>
<name>A0ABQ6LPG7_9RHOB</name>
<dbReference type="Gene3D" id="3.30.70.1350">
    <property type="entry name" value="Cation efflux protein, cytoplasmic domain"/>
    <property type="match status" value="1"/>
</dbReference>
<feature type="transmembrane region" description="Helical" evidence="8">
    <location>
        <begin position="193"/>
        <end position="211"/>
    </location>
</feature>
<evidence type="ECO:0000259" key="10">
    <source>
        <dbReference type="Pfam" id="PF16916"/>
    </source>
</evidence>
<evidence type="ECO:0000313" key="12">
    <source>
        <dbReference type="Proteomes" id="UP001239909"/>
    </source>
</evidence>
<evidence type="ECO:0000256" key="4">
    <source>
        <dbReference type="ARBA" id="ARBA00022475"/>
    </source>
</evidence>
<evidence type="ECO:0000256" key="6">
    <source>
        <dbReference type="ARBA" id="ARBA00022989"/>
    </source>
</evidence>
<evidence type="ECO:0000256" key="7">
    <source>
        <dbReference type="ARBA" id="ARBA00023136"/>
    </source>
</evidence>
<feature type="domain" description="Cation efflux protein cytoplasmic" evidence="10">
    <location>
        <begin position="224"/>
        <end position="299"/>
    </location>
</feature>
<evidence type="ECO:0000256" key="1">
    <source>
        <dbReference type="ARBA" id="ARBA00004141"/>
    </source>
</evidence>
<dbReference type="InterPro" id="IPR027469">
    <property type="entry name" value="Cation_efflux_TMD_sf"/>
</dbReference>
<dbReference type="EMBL" id="BSYI01000017">
    <property type="protein sequence ID" value="GMG83203.1"/>
    <property type="molecule type" value="Genomic_DNA"/>
</dbReference>
<dbReference type="PANTHER" id="PTHR43840">
    <property type="entry name" value="MITOCHONDRIAL METAL TRANSPORTER 1-RELATED"/>
    <property type="match status" value="1"/>
</dbReference>
<keyword evidence="12" id="KW-1185">Reference proteome</keyword>
<feature type="domain" description="Cation efflux protein transmembrane" evidence="9">
    <location>
        <begin position="26"/>
        <end position="219"/>
    </location>
</feature>
<keyword evidence="3" id="KW-0813">Transport</keyword>
<evidence type="ECO:0000256" key="5">
    <source>
        <dbReference type="ARBA" id="ARBA00022692"/>
    </source>
</evidence>
<feature type="transmembrane region" description="Helical" evidence="8">
    <location>
        <begin position="48"/>
        <end position="73"/>
    </location>
</feature>
<dbReference type="SUPFAM" id="SSF160240">
    <property type="entry name" value="Cation efflux protein cytoplasmic domain-like"/>
    <property type="match status" value="1"/>
</dbReference>
<dbReference type="SUPFAM" id="SSF161111">
    <property type="entry name" value="Cation efflux protein transmembrane domain-like"/>
    <property type="match status" value="1"/>
</dbReference>
<sequence>MTDNRATDARPTAEGSRLRLALSAGIAAASVAVLLVALKLWGLLATGALTIGASLADSAADLLISLGAIAAILYAARPPDEDHAFGHSAAEDLFALAQALLVAGSAAAITWSALGRIGHPAMLGSEASGIAVMAAASMLTLGLVLWQSRVVRRTGSQIVAADRLHYLSDLVPNLAAIAALAASRLWSVAWPDTALSLLAAGMLLAGALRIGRRAVDGLMDREADAETVATIRGIAEGHEGLAGYHDLRTRRSGSRIFVQIHVEIDGARSLREAHDIGARLRRKIMAAVPDADVIVHKDPAGPGA</sequence>
<gene>
    <name evidence="11" type="ORF">LNKW23_24160</name>
</gene>
<dbReference type="Pfam" id="PF01545">
    <property type="entry name" value="Cation_efflux"/>
    <property type="match status" value="1"/>
</dbReference>
<feature type="transmembrane region" description="Helical" evidence="8">
    <location>
        <begin position="166"/>
        <end position="187"/>
    </location>
</feature>
<organism evidence="11 12">
    <name type="scientific">Paralimibaculum aggregatum</name>
    <dbReference type="NCBI Taxonomy" id="3036245"/>
    <lineage>
        <taxon>Bacteria</taxon>
        <taxon>Pseudomonadati</taxon>
        <taxon>Pseudomonadota</taxon>
        <taxon>Alphaproteobacteria</taxon>
        <taxon>Rhodobacterales</taxon>
        <taxon>Paracoccaceae</taxon>
        <taxon>Paralimibaculum</taxon>
    </lineage>
</organism>
<dbReference type="Pfam" id="PF16916">
    <property type="entry name" value="ZT_dimer"/>
    <property type="match status" value="1"/>
</dbReference>
<dbReference type="Gene3D" id="1.20.1510.10">
    <property type="entry name" value="Cation efflux protein transmembrane domain"/>
    <property type="match status" value="1"/>
</dbReference>
<reference evidence="11 12" key="1">
    <citation type="submission" date="2023-04" db="EMBL/GenBank/DDBJ databases">
        <title>Marinoamorphus aggregata gen. nov., sp. Nov., isolate from tissue of brittle star Ophioplocus japonicus.</title>
        <authorList>
            <person name="Kawano K."/>
            <person name="Sawayama S."/>
            <person name="Nakagawa S."/>
        </authorList>
    </citation>
    <scope>NUCLEOTIDE SEQUENCE [LARGE SCALE GENOMIC DNA]</scope>
    <source>
        <strain evidence="11 12">NKW23</strain>
    </source>
</reference>
<feature type="transmembrane region" description="Helical" evidence="8">
    <location>
        <begin position="20"/>
        <end position="42"/>
    </location>
</feature>
<keyword evidence="5 8" id="KW-0812">Transmembrane</keyword>
<comment type="similarity">
    <text evidence="2">Belongs to the cation diffusion facilitator (CDF) transporter (TC 2.A.4) family.</text>
</comment>
<protein>
    <submittedName>
        <fullName evidence="11">Cation diffusion facilitator family transporter</fullName>
    </submittedName>
</protein>
<keyword evidence="4" id="KW-1003">Cell membrane</keyword>
<feature type="transmembrane region" description="Helical" evidence="8">
    <location>
        <begin position="127"/>
        <end position="146"/>
    </location>
</feature>
<evidence type="ECO:0000256" key="3">
    <source>
        <dbReference type="ARBA" id="ARBA00022448"/>
    </source>
</evidence>
<dbReference type="NCBIfam" id="TIGR01297">
    <property type="entry name" value="CDF"/>
    <property type="match status" value="1"/>
</dbReference>
<comment type="caution">
    <text evidence="11">The sequence shown here is derived from an EMBL/GenBank/DDBJ whole genome shotgun (WGS) entry which is preliminary data.</text>
</comment>
<dbReference type="InterPro" id="IPR050291">
    <property type="entry name" value="CDF_Transporter"/>
</dbReference>
<evidence type="ECO:0000313" key="11">
    <source>
        <dbReference type="EMBL" id="GMG83203.1"/>
    </source>
</evidence>
<dbReference type="RefSeq" id="WP_285672002.1">
    <property type="nucleotide sequence ID" value="NZ_BSYI01000017.1"/>
</dbReference>
<dbReference type="InterPro" id="IPR027470">
    <property type="entry name" value="Cation_efflux_CTD"/>
</dbReference>
<keyword evidence="7 8" id="KW-0472">Membrane</keyword>